<feature type="compositionally biased region" description="Basic residues" evidence="7">
    <location>
        <begin position="86"/>
        <end position="105"/>
    </location>
</feature>
<evidence type="ECO:0000256" key="4">
    <source>
        <dbReference type="ARBA" id="ARBA00022692"/>
    </source>
</evidence>
<feature type="transmembrane region" description="Helical" evidence="8">
    <location>
        <begin position="278"/>
        <end position="300"/>
    </location>
</feature>
<keyword evidence="4 8" id="KW-0812">Transmembrane</keyword>
<evidence type="ECO:0000256" key="3">
    <source>
        <dbReference type="ARBA" id="ARBA00022475"/>
    </source>
</evidence>
<keyword evidence="6 8" id="KW-0472">Membrane</keyword>
<dbReference type="OrthoDB" id="9770347at2"/>
<dbReference type="GO" id="GO:0005886">
    <property type="term" value="C:plasma membrane"/>
    <property type="evidence" value="ECO:0007669"/>
    <property type="project" value="UniProtKB-SubCell"/>
</dbReference>
<feature type="transmembrane region" description="Helical" evidence="8">
    <location>
        <begin position="551"/>
        <end position="570"/>
    </location>
</feature>
<evidence type="ECO:0000256" key="1">
    <source>
        <dbReference type="ARBA" id="ARBA00004651"/>
    </source>
</evidence>
<feature type="transmembrane region" description="Helical" evidence="8">
    <location>
        <begin position="401"/>
        <end position="424"/>
    </location>
</feature>
<reference evidence="9 10" key="1">
    <citation type="submission" date="2018-03" db="EMBL/GenBank/DDBJ databases">
        <authorList>
            <person name="Keele B.F."/>
        </authorList>
    </citation>
    <scope>NUCLEOTIDE SEQUENCE [LARGE SCALE GENOMIC DNA]</scope>
    <source>
        <strain evidence="9 10">IB-3</strain>
    </source>
</reference>
<feature type="transmembrane region" description="Helical" evidence="8">
    <location>
        <begin position="242"/>
        <end position="266"/>
    </location>
</feature>
<evidence type="ECO:0000313" key="9">
    <source>
        <dbReference type="EMBL" id="PUA82340.1"/>
    </source>
</evidence>
<keyword evidence="5 8" id="KW-1133">Transmembrane helix</keyword>
<evidence type="ECO:0000256" key="8">
    <source>
        <dbReference type="SAM" id="Phobius"/>
    </source>
</evidence>
<comment type="caution">
    <text evidence="9">The sequence shown here is derived from an EMBL/GenBank/DDBJ whole genome shotgun (WGS) entry which is preliminary data.</text>
</comment>
<evidence type="ECO:0000256" key="5">
    <source>
        <dbReference type="ARBA" id="ARBA00022989"/>
    </source>
</evidence>
<feature type="transmembrane region" description="Helical" evidence="8">
    <location>
        <begin position="491"/>
        <end position="512"/>
    </location>
</feature>
<feature type="transmembrane region" description="Helical" evidence="8">
    <location>
        <begin position="312"/>
        <end position="334"/>
    </location>
</feature>
<evidence type="ECO:0008006" key="11">
    <source>
        <dbReference type="Google" id="ProtNLM"/>
    </source>
</evidence>
<feature type="transmembrane region" description="Helical" evidence="8">
    <location>
        <begin position="341"/>
        <end position="362"/>
    </location>
</feature>
<feature type="compositionally biased region" description="Basic residues" evidence="7">
    <location>
        <begin position="120"/>
        <end position="139"/>
    </location>
</feature>
<dbReference type="InterPro" id="IPR050833">
    <property type="entry name" value="Poly_Biosynth_Transport"/>
</dbReference>
<comment type="similarity">
    <text evidence="2">Belongs to the polysaccharide synthase family.</text>
</comment>
<feature type="transmembrane region" description="Helical" evidence="8">
    <location>
        <begin position="576"/>
        <end position="595"/>
    </location>
</feature>
<feature type="transmembrane region" description="Helical" evidence="8">
    <location>
        <begin position="635"/>
        <end position="654"/>
    </location>
</feature>
<evidence type="ECO:0000256" key="7">
    <source>
        <dbReference type="SAM" id="MobiDB-lite"/>
    </source>
</evidence>
<feature type="transmembrane region" description="Helical" evidence="8">
    <location>
        <begin position="607"/>
        <end position="629"/>
    </location>
</feature>
<dbReference type="AlphaFoldDB" id="A0A2R7Z151"/>
<accession>A0A2R7Z151</accession>
<feature type="compositionally biased region" description="Basic residues" evidence="7">
    <location>
        <begin position="16"/>
        <end position="26"/>
    </location>
</feature>
<feature type="compositionally biased region" description="Low complexity" evidence="7">
    <location>
        <begin position="144"/>
        <end position="166"/>
    </location>
</feature>
<dbReference type="EMBL" id="PYXZ01000001">
    <property type="protein sequence ID" value="PUA82340.1"/>
    <property type="molecule type" value="Genomic_DNA"/>
</dbReference>
<feature type="transmembrane region" description="Helical" evidence="8">
    <location>
        <begin position="218"/>
        <end position="236"/>
    </location>
</feature>
<evidence type="ECO:0000256" key="6">
    <source>
        <dbReference type="ARBA" id="ARBA00023136"/>
    </source>
</evidence>
<dbReference type="Pfam" id="PF13440">
    <property type="entry name" value="Polysacc_synt_3"/>
    <property type="match status" value="1"/>
</dbReference>
<comment type="subcellular location">
    <subcellularLocation>
        <location evidence="1">Cell membrane</location>
        <topology evidence="1">Multi-pass membrane protein</topology>
    </subcellularLocation>
</comment>
<feature type="transmembrane region" description="Helical" evidence="8">
    <location>
        <begin position="430"/>
        <end position="449"/>
    </location>
</feature>
<dbReference type="Proteomes" id="UP000244867">
    <property type="component" value="Unassembled WGS sequence"/>
</dbReference>
<proteinExistence type="inferred from homology"/>
<feature type="transmembrane region" description="Helical" evidence="8">
    <location>
        <begin position="518"/>
        <end position="544"/>
    </location>
</feature>
<dbReference type="PANTHER" id="PTHR30250">
    <property type="entry name" value="PST FAMILY PREDICTED COLANIC ACID TRANSPORTER"/>
    <property type="match status" value="1"/>
</dbReference>
<protein>
    <recommendedName>
        <fullName evidence="11">Lipopolysaccharide biosynthesis protein</fullName>
    </recommendedName>
</protein>
<sequence>MPQHRQPDRQPGGHRAPQRPRPRRRLRPDLPARRRHAALAPGRVPRRRRPGQRDAGLLPRPRRQHAPHRLRRAAHRHGRATQPARRVPHRRPRRGDPRRRRPARRRAPDLRPRVPALRPARARRCGPPRPGRRPRRLRRRDVAGRAAYAPVGSGRPAAAGPGPRVAGAGRATGLRPALGPALAATAQVGHVTTIEPSSPPTLDRAVKTGLTWSAVNTLLLRLGSLAVGIVLARILSPTEFGTFAVAMTVQTLVLSLSDLGLATQLVRSKDFEGEAPTIATLGVLSGFALAGAMIATSPWIARGMGSAEATSAIAVLGVTVGIAGFGVVPFALLLRDFRQGHLLAATAADFVTGTVVSILLITQFDLGALGLACGRLAGQPMATLLLFVVTRRRPHFGWNRALMSDAARFGLPIAGANVLSWATLGLPTPIIAHGVGLTLLGFYVLAFNVSSWPMTVLGQAVRAVALPAFSRTTDLDQSVVFRRSLRLTWTIAAPCGVALAVLAEPVILTLYGDRWDRAWPVLAVLGIFGSVRVAFDLFAAFLLAHGSSRTVFLVQLAWLVTLLPALFVGVRVGGLVGAALAQVLVVVAVSVPMYLRALHQVGIDTRGLAAALARPSAAALVAGAAGWLAREAFSAPVLALAAGSLAGLVVYAALMGRQFLAEAEIRGVRS</sequence>
<feature type="region of interest" description="Disordered" evidence="7">
    <location>
        <begin position="1"/>
        <end position="166"/>
    </location>
</feature>
<feature type="compositionally biased region" description="Basic residues" evidence="7">
    <location>
        <begin position="60"/>
        <end position="79"/>
    </location>
</feature>
<dbReference type="PANTHER" id="PTHR30250:SF10">
    <property type="entry name" value="LIPOPOLYSACCHARIDE BIOSYNTHESIS PROTEIN WZXC"/>
    <property type="match status" value="1"/>
</dbReference>
<gene>
    <name evidence="9" type="ORF">C7S10_00880</name>
</gene>
<organism evidence="9 10">
    <name type="scientific">Nocardioides currus</name>
    <dbReference type="NCBI Taxonomy" id="2133958"/>
    <lineage>
        <taxon>Bacteria</taxon>
        <taxon>Bacillati</taxon>
        <taxon>Actinomycetota</taxon>
        <taxon>Actinomycetes</taxon>
        <taxon>Propionibacteriales</taxon>
        <taxon>Nocardioidaceae</taxon>
        <taxon>Nocardioides</taxon>
    </lineage>
</organism>
<name>A0A2R7Z151_9ACTN</name>
<keyword evidence="3" id="KW-1003">Cell membrane</keyword>
<keyword evidence="10" id="KW-1185">Reference proteome</keyword>
<evidence type="ECO:0000313" key="10">
    <source>
        <dbReference type="Proteomes" id="UP000244867"/>
    </source>
</evidence>
<feature type="transmembrane region" description="Helical" evidence="8">
    <location>
        <begin position="368"/>
        <end position="389"/>
    </location>
</feature>
<evidence type="ECO:0000256" key="2">
    <source>
        <dbReference type="ARBA" id="ARBA00007430"/>
    </source>
</evidence>